<dbReference type="InterPro" id="IPR016181">
    <property type="entry name" value="Acyl_CoA_acyltransferase"/>
</dbReference>
<dbReference type="PANTHER" id="PTHR41368">
    <property type="entry name" value="PROTEIN YGHO"/>
    <property type="match status" value="1"/>
</dbReference>
<keyword evidence="2" id="KW-1185">Reference proteome</keyword>
<name>A0ABQ5MJH9_9FLAO</name>
<dbReference type="EMBL" id="BRVO01000002">
    <property type="protein sequence ID" value="GLB49466.1"/>
    <property type="molecule type" value="Genomic_DNA"/>
</dbReference>
<evidence type="ECO:0008006" key="3">
    <source>
        <dbReference type="Google" id="ProtNLM"/>
    </source>
</evidence>
<comment type="caution">
    <text evidence="1">The sequence shown here is derived from an EMBL/GenBank/DDBJ whole genome shotgun (WGS) entry which is preliminary data.</text>
</comment>
<protein>
    <recommendedName>
        <fullName evidence="3">GTP cyclohydrolase</fullName>
    </recommendedName>
</protein>
<dbReference type="Gene3D" id="3.40.630.30">
    <property type="match status" value="1"/>
</dbReference>
<accession>A0ABQ5MJH9</accession>
<reference evidence="1" key="1">
    <citation type="submission" date="2022-07" db="EMBL/GenBank/DDBJ databases">
        <title>Taxonomy of Novel Oxalotrophic and Methylotrophic Bacteria.</title>
        <authorList>
            <person name="Sahin N."/>
            <person name="Tani A."/>
        </authorList>
    </citation>
    <scope>NUCLEOTIDE SEQUENCE</scope>
    <source>
        <strain evidence="1">Y10</strain>
    </source>
</reference>
<dbReference type="PANTHER" id="PTHR41368:SF1">
    <property type="entry name" value="PROTEIN YGHO"/>
    <property type="match status" value="1"/>
</dbReference>
<proteinExistence type="predicted"/>
<evidence type="ECO:0000313" key="1">
    <source>
        <dbReference type="EMBL" id="GLB49466.1"/>
    </source>
</evidence>
<evidence type="ECO:0000313" key="2">
    <source>
        <dbReference type="Proteomes" id="UP001143543"/>
    </source>
</evidence>
<gene>
    <name evidence="1" type="primary">yghO</name>
    <name evidence="1" type="ORF">Y10_18340</name>
</gene>
<organism evidence="1 2">
    <name type="scientific">Neptunitalea lumnitzerae</name>
    <dbReference type="NCBI Taxonomy" id="2965509"/>
    <lineage>
        <taxon>Bacteria</taxon>
        <taxon>Pseudomonadati</taxon>
        <taxon>Bacteroidota</taxon>
        <taxon>Flavobacteriia</taxon>
        <taxon>Flavobacteriales</taxon>
        <taxon>Flavobacteriaceae</taxon>
        <taxon>Neptunitalea</taxon>
    </lineage>
</organism>
<sequence>MVTLKELTTKKEMESFVKYPFTLYKNNKYWVPPIIKEELATFDKNENPAFENAEATFFGAYNETGEMVGRIAVIINWHEVNEQKIKKVRFGWFDFIDDIEVSKTLLEKAFEIGKSHGLEFAEGPMGFSNLDKVGVMTEGFDEIGTMATWYNYPYYQEHYKQLGFEIGKEYVENKFPFSNVDPKFFEKADKLIRARYELTPLNFKTTADILPHVDKMFDLFNSTYDVLSSFIPVSQKQKDYFKKKYIPFIDPEYVKFITDKEGNLVTFGIVLPSFSEALQKANGKLFPFGFIHLLKAKKNKTALFYLIGVHPKYQNKGVTAILFSEYYKTFKKKKIENCLRTPELASNVAVRQIWKNFNPTIYTRRTTFVKDID</sequence>
<dbReference type="Proteomes" id="UP001143543">
    <property type="component" value="Unassembled WGS sequence"/>
</dbReference>
<dbReference type="InterPro" id="IPR039968">
    <property type="entry name" value="BcerS-like"/>
</dbReference>
<dbReference type="RefSeq" id="WP_281765099.1">
    <property type="nucleotide sequence ID" value="NZ_BRVO01000002.1"/>
</dbReference>
<dbReference type="SUPFAM" id="SSF55729">
    <property type="entry name" value="Acyl-CoA N-acyltransferases (Nat)"/>
    <property type="match status" value="1"/>
</dbReference>